<keyword evidence="1" id="KW-0560">Oxidoreductase</keyword>
<evidence type="ECO:0000313" key="3">
    <source>
        <dbReference type="EMBL" id="MBE9609202.1"/>
    </source>
</evidence>
<keyword evidence="4" id="KW-1185">Reference proteome</keyword>
<protein>
    <submittedName>
        <fullName evidence="3">NAD(P)H-dependent oxidoreductase</fullName>
    </submittedName>
</protein>
<dbReference type="Proteomes" id="UP000604481">
    <property type="component" value="Unassembled WGS sequence"/>
</dbReference>
<dbReference type="SUPFAM" id="SSF52218">
    <property type="entry name" value="Flavoproteins"/>
    <property type="match status" value="1"/>
</dbReference>
<gene>
    <name evidence="3" type="ORF">INR99_07560</name>
</gene>
<evidence type="ECO:0000259" key="2">
    <source>
        <dbReference type="Pfam" id="PF02525"/>
    </source>
</evidence>
<sequence length="188" mass="21021">MRNLVIFSHPHLATSRVHRTLIDAIDDLPDVQIHHLEAVYSHGDIDTAAEQEACEHAARLIFQFPFYWFSSPPMLKLWMDEVLSFGWAFGKAQKLRGKPLQLIISSGGPECAYTAAGYHHHTIEQLLSPFGAMAHLTGMVLQTPLILHGVPNIPGIDVSESQLVQVQEFAQRYRALLLSPHSRVRALG</sequence>
<dbReference type="PANTHER" id="PTHR47307:SF1">
    <property type="entry name" value="GLUTATHIONE-REGULATED POTASSIUM-EFFLUX SYSTEM ANCILLARY PROTEIN KEFG"/>
    <property type="match status" value="1"/>
</dbReference>
<dbReference type="GO" id="GO:0003955">
    <property type="term" value="F:NAD(P)H dehydrogenase (quinone) activity"/>
    <property type="evidence" value="ECO:0007669"/>
    <property type="project" value="TreeGrafter"/>
</dbReference>
<dbReference type="RefSeq" id="WP_194115716.1">
    <property type="nucleotide sequence ID" value="NZ_JADFUA010000003.1"/>
</dbReference>
<comment type="caution">
    <text evidence="3">The sequence shown here is derived from an EMBL/GenBank/DDBJ whole genome shotgun (WGS) entry which is preliminary data.</text>
</comment>
<reference evidence="3 4" key="1">
    <citation type="submission" date="2020-10" db="EMBL/GenBank/DDBJ databases">
        <title>The genome sequence of Chitinilyticum litopenaei 4Y14.</title>
        <authorList>
            <person name="Liu Y."/>
        </authorList>
    </citation>
    <scope>NUCLEOTIDE SEQUENCE [LARGE SCALE GENOMIC DNA]</scope>
    <source>
        <strain evidence="3 4">4Y14</strain>
    </source>
</reference>
<dbReference type="EMBL" id="JADFUA010000003">
    <property type="protein sequence ID" value="MBE9609202.1"/>
    <property type="molecule type" value="Genomic_DNA"/>
</dbReference>
<organism evidence="3 4">
    <name type="scientific">Chitinilyticum piscinae</name>
    <dbReference type="NCBI Taxonomy" id="2866724"/>
    <lineage>
        <taxon>Bacteria</taxon>
        <taxon>Pseudomonadati</taxon>
        <taxon>Pseudomonadota</taxon>
        <taxon>Betaproteobacteria</taxon>
        <taxon>Neisseriales</taxon>
        <taxon>Chitinibacteraceae</taxon>
        <taxon>Chitinilyticum</taxon>
    </lineage>
</organism>
<dbReference type="InterPro" id="IPR003680">
    <property type="entry name" value="Flavodoxin_fold"/>
</dbReference>
<dbReference type="GO" id="GO:0010181">
    <property type="term" value="F:FMN binding"/>
    <property type="evidence" value="ECO:0007669"/>
    <property type="project" value="TreeGrafter"/>
</dbReference>
<accession>A0A8J7K1W8</accession>
<dbReference type="InterPro" id="IPR046980">
    <property type="entry name" value="KefG/KefF"/>
</dbReference>
<feature type="domain" description="Flavodoxin-like fold" evidence="2">
    <location>
        <begin position="1"/>
        <end position="155"/>
    </location>
</feature>
<name>A0A8J7K1W8_9NEIS</name>
<dbReference type="Pfam" id="PF02525">
    <property type="entry name" value="Flavodoxin_2"/>
    <property type="match status" value="1"/>
</dbReference>
<dbReference type="Gene3D" id="3.40.50.360">
    <property type="match status" value="1"/>
</dbReference>
<dbReference type="AlphaFoldDB" id="A0A8J7K1W8"/>
<evidence type="ECO:0000256" key="1">
    <source>
        <dbReference type="ARBA" id="ARBA00023002"/>
    </source>
</evidence>
<dbReference type="InterPro" id="IPR029039">
    <property type="entry name" value="Flavoprotein-like_sf"/>
</dbReference>
<dbReference type="PANTHER" id="PTHR47307">
    <property type="entry name" value="GLUTATHIONE-REGULATED POTASSIUM-EFFLUX SYSTEM ANCILLARY PROTEIN KEFG"/>
    <property type="match status" value="1"/>
</dbReference>
<evidence type="ECO:0000313" key="4">
    <source>
        <dbReference type="Proteomes" id="UP000604481"/>
    </source>
</evidence>
<proteinExistence type="predicted"/>
<dbReference type="GO" id="GO:0009055">
    <property type="term" value="F:electron transfer activity"/>
    <property type="evidence" value="ECO:0007669"/>
    <property type="project" value="TreeGrafter"/>
</dbReference>